<dbReference type="OrthoDB" id="21828at2"/>
<evidence type="ECO:0000256" key="3">
    <source>
        <dbReference type="ARBA" id="ARBA00022475"/>
    </source>
</evidence>
<dbReference type="GO" id="GO:0005886">
    <property type="term" value="C:plasma membrane"/>
    <property type="evidence" value="ECO:0007669"/>
    <property type="project" value="UniProtKB-SubCell"/>
</dbReference>
<accession>A0A7W1XBM3</accession>
<dbReference type="Gene3D" id="1.10.3730.20">
    <property type="match status" value="1"/>
</dbReference>
<evidence type="ECO:0000256" key="4">
    <source>
        <dbReference type="ARBA" id="ARBA00022692"/>
    </source>
</evidence>
<evidence type="ECO:0000256" key="8">
    <source>
        <dbReference type="SAM" id="Phobius"/>
    </source>
</evidence>
<evidence type="ECO:0000256" key="7">
    <source>
        <dbReference type="RuleBase" id="RU003942"/>
    </source>
</evidence>
<comment type="similarity">
    <text evidence="7">Belongs to the drug/metabolite transporter (DMT) superfamily. Small multidrug resistance (SMR) (TC 2.A.7.1) family.</text>
</comment>
<evidence type="ECO:0000313" key="9">
    <source>
        <dbReference type="EMBL" id="MBA4543578.1"/>
    </source>
</evidence>
<dbReference type="AlphaFoldDB" id="A0A7W1XBM3"/>
<evidence type="ECO:0000313" key="10">
    <source>
        <dbReference type="Proteomes" id="UP000530514"/>
    </source>
</evidence>
<gene>
    <name evidence="9" type="ORF">H1164_11810</name>
</gene>
<keyword evidence="3" id="KW-1003">Cell membrane</keyword>
<dbReference type="InterPro" id="IPR037185">
    <property type="entry name" value="EmrE-like"/>
</dbReference>
<comment type="caution">
    <text evidence="9">The sequence shown here is derived from an EMBL/GenBank/DDBJ whole genome shotgun (WGS) entry which is preliminary data.</text>
</comment>
<sequence>MKPFILLISAILLEIIATTALKESNGFRRLLPTLIVIIGYVAASYLFTLSLRHIPLGVAYAVWSGLGTVGMILIGYYIWDEKIQPHQLAGIILILIGSVIINISSETVT</sequence>
<dbReference type="SUPFAM" id="SSF103481">
    <property type="entry name" value="Multidrug resistance efflux transporter EmrE"/>
    <property type="match status" value="1"/>
</dbReference>
<dbReference type="PANTHER" id="PTHR30561:SF1">
    <property type="entry name" value="MULTIDRUG TRANSPORTER EMRE"/>
    <property type="match status" value="1"/>
</dbReference>
<evidence type="ECO:0000256" key="6">
    <source>
        <dbReference type="ARBA" id="ARBA00023136"/>
    </source>
</evidence>
<reference evidence="9 10" key="1">
    <citation type="submission" date="2020-07" db="EMBL/GenBank/DDBJ databases">
        <authorList>
            <person name="Feng H."/>
        </authorList>
    </citation>
    <scope>NUCLEOTIDE SEQUENCE [LARGE SCALE GENOMIC DNA]</scope>
    <source>
        <strain evidence="10">s-11</strain>
    </source>
</reference>
<dbReference type="Proteomes" id="UP000530514">
    <property type="component" value="Unassembled WGS sequence"/>
</dbReference>
<keyword evidence="10" id="KW-1185">Reference proteome</keyword>
<proteinExistence type="inferred from homology"/>
<feature type="transmembrane region" description="Helical" evidence="8">
    <location>
        <begin position="85"/>
        <end position="103"/>
    </location>
</feature>
<organism evidence="9 10">
    <name type="scientific">Thermoactinomyces daqus</name>
    <dbReference type="NCBI Taxonomy" id="1329516"/>
    <lineage>
        <taxon>Bacteria</taxon>
        <taxon>Bacillati</taxon>
        <taxon>Bacillota</taxon>
        <taxon>Bacilli</taxon>
        <taxon>Bacillales</taxon>
        <taxon>Thermoactinomycetaceae</taxon>
        <taxon>Thermoactinomyces</taxon>
    </lineage>
</organism>
<evidence type="ECO:0000256" key="2">
    <source>
        <dbReference type="ARBA" id="ARBA00022448"/>
    </source>
</evidence>
<evidence type="ECO:0000256" key="1">
    <source>
        <dbReference type="ARBA" id="ARBA00004651"/>
    </source>
</evidence>
<feature type="transmembrane region" description="Helical" evidence="8">
    <location>
        <begin position="58"/>
        <end position="79"/>
    </location>
</feature>
<keyword evidence="5 8" id="KW-1133">Transmembrane helix</keyword>
<comment type="subcellular location">
    <subcellularLocation>
        <location evidence="1 7">Cell membrane</location>
        <topology evidence="1 7">Multi-pass membrane protein</topology>
    </subcellularLocation>
</comment>
<dbReference type="InterPro" id="IPR000390">
    <property type="entry name" value="Small_drug/metabolite_transptr"/>
</dbReference>
<dbReference type="RefSeq" id="WP_033101551.1">
    <property type="nucleotide sequence ID" value="NZ_JACEIP010000018.1"/>
</dbReference>
<keyword evidence="4 7" id="KW-0812">Transmembrane</keyword>
<dbReference type="EMBL" id="JACEIP010000018">
    <property type="protein sequence ID" value="MBA4543578.1"/>
    <property type="molecule type" value="Genomic_DNA"/>
</dbReference>
<protein>
    <submittedName>
        <fullName evidence="9">Multidrug efflux SMR transporter</fullName>
    </submittedName>
</protein>
<dbReference type="InterPro" id="IPR045324">
    <property type="entry name" value="Small_multidrug_res"/>
</dbReference>
<evidence type="ECO:0000256" key="5">
    <source>
        <dbReference type="ARBA" id="ARBA00022989"/>
    </source>
</evidence>
<dbReference type="FunFam" id="1.10.3730.20:FF:000001">
    <property type="entry name" value="Quaternary ammonium compound resistance transporter SugE"/>
    <property type="match status" value="1"/>
</dbReference>
<name>A0A7W1XBM3_9BACL</name>
<dbReference type="Pfam" id="PF00893">
    <property type="entry name" value="Multi_Drug_Res"/>
    <property type="match status" value="1"/>
</dbReference>
<feature type="transmembrane region" description="Helical" evidence="8">
    <location>
        <begin position="30"/>
        <end position="51"/>
    </location>
</feature>
<keyword evidence="2" id="KW-0813">Transport</keyword>
<dbReference type="GO" id="GO:0022857">
    <property type="term" value="F:transmembrane transporter activity"/>
    <property type="evidence" value="ECO:0007669"/>
    <property type="project" value="InterPro"/>
</dbReference>
<dbReference type="PANTHER" id="PTHR30561">
    <property type="entry name" value="SMR FAMILY PROTON-DEPENDENT DRUG EFFLUX TRANSPORTER SUGE"/>
    <property type="match status" value="1"/>
</dbReference>
<keyword evidence="6 8" id="KW-0472">Membrane</keyword>